<comment type="caution">
    <text evidence="1">The sequence shown here is derived from an EMBL/GenBank/DDBJ whole genome shotgun (WGS) entry which is preliminary data.</text>
</comment>
<accession>A0AAE3VT49</accession>
<evidence type="ECO:0000313" key="1">
    <source>
        <dbReference type="EMBL" id="MDQ0317350.1"/>
    </source>
</evidence>
<organism evidence="1 2">
    <name type="scientific">Amorphus orientalis</name>
    <dbReference type="NCBI Taxonomy" id="649198"/>
    <lineage>
        <taxon>Bacteria</taxon>
        <taxon>Pseudomonadati</taxon>
        <taxon>Pseudomonadota</taxon>
        <taxon>Alphaproteobacteria</taxon>
        <taxon>Hyphomicrobiales</taxon>
        <taxon>Amorphaceae</taxon>
        <taxon>Amorphus</taxon>
    </lineage>
</organism>
<dbReference type="AlphaFoldDB" id="A0AAE3VT49"/>
<reference evidence="1" key="1">
    <citation type="submission" date="2023-07" db="EMBL/GenBank/DDBJ databases">
        <title>Genomic Encyclopedia of Type Strains, Phase IV (KMG-IV): sequencing the most valuable type-strain genomes for metagenomic binning, comparative biology and taxonomic classification.</title>
        <authorList>
            <person name="Goeker M."/>
        </authorList>
    </citation>
    <scope>NUCLEOTIDE SEQUENCE</scope>
    <source>
        <strain evidence="1">DSM 21202</strain>
    </source>
</reference>
<evidence type="ECO:0000313" key="2">
    <source>
        <dbReference type="Proteomes" id="UP001229244"/>
    </source>
</evidence>
<protein>
    <submittedName>
        <fullName evidence="1">Uncharacterized protein</fullName>
    </submittedName>
</protein>
<keyword evidence="2" id="KW-1185">Reference proteome</keyword>
<dbReference type="Proteomes" id="UP001229244">
    <property type="component" value="Unassembled WGS sequence"/>
</dbReference>
<dbReference type="RefSeq" id="WP_306887267.1">
    <property type="nucleotide sequence ID" value="NZ_JAUSUL010000005.1"/>
</dbReference>
<sequence>MKPIYDNGQIPLERVERCMIMAAELVDWAEEKDGPEAGDQMRPLLDYWRERYIARKNRKSAVDEVRELIEPTDV</sequence>
<proteinExistence type="predicted"/>
<name>A0AAE3VT49_9HYPH</name>
<dbReference type="EMBL" id="JAUSUL010000005">
    <property type="protein sequence ID" value="MDQ0317350.1"/>
    <property type="molecule type" value="Genomic_DNA"/>
</dbReference>
<gene>
    <name evidence="1" type="ORF">J2S73_003834</name>
</gene>